<dbReference type="EC" id="2.7.11.1" evidence="1"/>
<dbReference type="PANTHER" id="PTHR43289">
    <property type="entry name" value="MITOGEN-ACTIVATED PROTEIN KINASE KINASE KINASE 20-RELATED"/>
    <property type="match status" value="1"/>
</dbReference>
<evidence type="ECO:0000313" key="14">
    <source>
        <dbReference type="EMBL" id="KAA9110987.1"/>
    </source>
</evidence>
<dbReference type="CDD" id="cd14014">
    <property type="entry name" value="STKc_PknB_like"/>
    <property type="match status" value="1"/>
</dbReference>
<evidence type="ECO:0000313" key="15">
    <source>
        <dbReference type="Proteomes" id="UP000325827"/>
    </source>
</evidence>
<comment type="catalytic activity">
    <reaction evidence="8">
        <text>L-threonyl-[protein] + ATP = O-phospho-L-threonyl-[protein] + ADP + H(+)</text>
        <dbReference type="Rhea" id="RHEA:46608"/>
        <dbReference type="Rhea" id="RHEA-COMP:11060"/>
        <dbReference type="Rhea" id="RHEA-COMP:11605"/>
        <dbReference type="ChEBI" id="CHEBI:15378"/>
        <dbReference type="ChEBI" id="CHEBI:30013"/>
        <dbReference type="ChEBI" id="CHEBI:30616"/>
        <dbReference type="ChEBI" id="CHEBI:61977"/>
        <dbReference type="ChEBI" id="CHEBI:456216"/>
        <dbReference type="EC" id="2.7.11.1"/>
    </reaction>
</comment>
<keyword evidence="5 10" id="KW-0547">Nucleotide-binding</keyword>
<feature type="domain" description="Protein kinase" evidence="12">
    <location>
        <begin position="10"/>
        <end position="291"/>
    </location>
</feature>
<dbReference type="RefSeq" id="WP_150447759.1">
    <property type="nucleotide sequence ID" value="NZ_VYSA01000001.1"/>
</dbReference>
<dbReference type="PROSITE" id="PS51178">
    <property type="entry name" value="PASTA"/>
    <property type="match status" value="2"/>
</dbReference>
<dbReference type="InterPro" id="IPR005543">
    <property type="entry name" value="PASTA_dom"/>
</dbReference>
<dbReference type="SMART" id="SM00740">
    <property type="entry name" value="PASTA"/>
    <property type="match status" value="2"/>
</dbReference>
<feature type="region of interest" description="Disordered" evidence="11">
    <location>
        <begin position="543"/>
        <end position="574"/>
    </location>
</feature>
<dbReference type="GO" id="GO:0004674">
    <property type="term" value="F:protein serine/threonine kinase activity"/>
    <property type="evidence" value="ECO:0007669"/>
    <property type="project" value="UniProtKB-KW"/>
</dbReference>
<dbReference type="SUPFAM" id="SSF56112">
    <property type="entry name" value="Protein kinase-like (PK-like)"/>
    <property type="match status" value="1"/>
</dbReference>
<evidence type="ECO:0000256" key="9">
    <source>
        <dbReference type="ARBA" id="ARBA00048679"/>
    </source>
</evidence>
<dbReference type="GO" id="GO:0005524">
    <property type="term" value="F:ATP binding"/>
    <property type="evidence" value="ECO:0007669"/>
    <property type="project" value="UniProtKB-UniRule"/>
</dbReference>
<evidence type="ECO:0000256" key="11">
    <source>
        <dbReference type="SAM" id="MobiDB-lite"/>
    </source>
</evidence>
<dbReference type="InterPro" id="IPR011009">
    <property type="entry name" value="Kinase-like_dom_sf"/>
</dbReference>
<keyword evidence="2" id="KW-0723">Serine/threonine-protein kinase</keyword>
<evidence type="ECO:0000256" key="1">
    <source>
        <dbReference type="ARBA" id="ARBA00012513"/>
    </source>
</evidence>
<name>A0A5J5J413_9MICO</name>
<dbReference type="AlphaFoldDB" id="A0A5J5J413"/>
<accession>A0A5J5J413</accession>
<dbReference type="SMART" id="SM00220">
    <property type="entry name" value="S_TKc"/>
    <property type="match status" value="1"/>
</dbReference>
<dbReference type="CDD" id="cd06577">
    <property type="entry name" value="PASTA_pknB"/>
    <property type="match status" value="2"/>
</dbReference>
<reference evidence="15" key="1">
    <citation type="submission" date="2019-09" db="EMBL/GenBank/DDBJ databases">
        <title>Mumia zhuanghuii sp. nov. isolated from the intestinal contents of plateau pika (Ochotona curzoniae) in the Qinghai-Tibet plateau of China.</title>
        <authorList>
            <person name="Tian Z."/>
        </authorList>
    </citation>
    <scope>NUCLEOTIDE SEQUENCE [LARGE SCALE GENOMIC DNA]</scope>
    <source>
        <strain evidence="15">JCM 30598</strain>
    </source>
</reference>
<evidence type="ECO:0000256" key="3">
    <source>
        <dbReference type="ARBA" id="ARBA00022679"/>
    </source>
</evidence>
<dbReference type="InterPro" id="IPR008266">
    <property type="entry name" value="Tyr_kinase_AS"/>
</dbReference>
<evidence type="ECO:0000259" key="12">
    <source>
        <dbReference type="PROSITE" id="PS50011"/>
    </source>
</evidence>
<feature type="compositionally biased region" description="Low complexity" evidence="11">
    <location>
        <begin position="391"/>
        <end position="406"/>
    </location>
</feature>
<dbReference type="EMBL" id="VYSA01000001">
    <property type="protein sequence ID" value="KAA9110987.1"/>
    <property type="molecule type" value="Genomic_DNA"/>
</dbReference>
<dbReference type="PROSITE" id="PS50011">
    <property type="entry name" value="PROTEIN_KINASE_DOM"/>
    <property type="match status" value="1"/>
</dbReference>
<feature type="region of interest" description="Disordered" evidence="11">
    <location>
        <begin position="302"/>
        <end position="358"/>
    </location>
</feature>
<dbReference type="OrthoDB" id="9762169at2"/>
<feature type="domain" description="PASTA" evidence="13">
    <location>
        <begin position="411"/>
        <end position="481"/>
    </location>
</feature>
<comment type="catalytic activity">
    <reaction evidence="9">
        <text>L-seryl-[protein] + ATP = O-phospho-L-seryl-[protein] + ADP + H(+)</text>
        <dbReference type="Rhea" id="RHEA:17989"/>
        <dbReference type="Rhea" id="RHEA-COMP:9863"/>
        <dbReference type="Rhea" id="RHEA-COMP:11604"/>
        <dbReference type="ChEBI" id="CHEBI:15378"/>
        <dbReference type="ChEBI" id="CHEBI:29999"/>
        <dbReference type="ChEBI" id="CHEBI:30616"/>
        <dbReference type="ChEBI" id="CHEBI:83421"/>
        <dbReference type="ChEBI" id="CHEBI:456216"/>
        <dbReference type="EC" id="2.7.11.1"/>
    </reaction>
</comment>
<evidence type="ECO:0000256" key="10">
    <source>
        <dbReference type="PROSITE-ProRule" id="PRU10141"/>
    </source>
</evidence>
<feature type="domain" description="PASTA" evidence="13">
    <location>
        <begin position="482"/>
        <end position="544"/>
    </location>
</feature>
<feature type="binding site" evidence="10">
    <location>
        <position position="39"/>
    </location>
    <ligand>
        <name>ATP</name>
        <dbReference type="ChEBI" id="CHEBI:30616"/>
    </ligand>
</feature>
<comment type="caution">
    <text evidence="14">The sequence shown here is derived from an EMBL/GenBank/DDBJ whole genome shotgun (WGS) entry which is preliminary data.</text>
</comment>
<evidence type="ECO:0000256" key="4">
    <source>
        <dbReference type="ARBA" id="ARBA00022737"/>
    </source>
</evidence>
<feature type="compositionally biased region" description="Low complexity" evidence="11">
    <location>
        <begin position="556"/>
        <end position="568"/>
    </location>
</feature>
<dbReference type="Gene3D" id="3.30.200.20">
    <property type="entry name" value="Phosphorylase Kinase, domain 1"/>
    <property type="match status" value="1"/>
</dbReference>
<evidence type="ECO:0000256" key="8">
    <source>
        <dbReference type="ARBA" id="ARBA00047899"/>
    </source>
</evidence>
<evidence type="ECO:0000256" key="7">
    <source>
        <dbReference type="ARBA" id="ARBA00022840"/>
    </source>
</evidence>
<proteinExistence type="predicted"/>
<keyword evidence="4" id="KW-0677">Repeat</keyword>
<sequence>MRGGLVAGRFHLRALLGSGGTAAVFAAVDEQTGRDVALKLLHPHLAVERAVWDAFFEEVHAAQSIDHPGLAEIFDAGAVDAEPPIVWIAMERVHGVSLADHVHAHGPLATLAAVALTDATLDALAAAHAGGVVHRDITPANIMFDPALLGPPFDRAAFTRSVRLLDFGLADVPGRSTAGADALLSARGSAPATVVASVPYASPEQLSAQPVGERSDLYQLGATLYFALTGRPPFAGDTATVVRAHLTAPPPVPSTIRRDVPRSLDRVVTTVLLKRPEDRYADAAAMRAALTSSIGPAARAARPVGANAATDRGGAGEGARDQTDRTGVTRVYRTSVPVDPSPAPRRQASADRPAGSRSGWQPWMVIAATIAALTAIVGISAVAASTAPAPIASAPASASPTPTTTAEDSVGVETPMPTTPMPELARLSLVDAGAAIARAGLVLGDVSRENSASPADTVLGSSPAAGEFAPVGSAVSLRVASGNNAVPPVAGLSPAEATGALTAAGFATQLTEVDAGTPGLVAGSAPGPGELVRVGGTIVVVVTRTPPAPPTPQATPTPMASPTSQPTPTKSPGP</sequence>
<keyword evidence="15" id="KW-1185">Reference proteome</keyword>
<dbReference type="InterPro" id="IPR017441">
    <property type="entry name" value="Protein_kinase_ATP_BS"/>
</dbReference>
<dbReference type="Pfam" id="PF00069">
    <property type="entry name" value="Pkinase"/>
    <property type="match status" value="1"/>
</dbReference>
<gene>
    <name evidence="14" type="ORF">F6B43_05040</name>
</gene>
<dbReference type="Proteomes" id="UP000325827">
    <property type="component" value="Unassembled WGS sequence"/>
</dbReference>
<dbReference type="PROSITE" id="PS00107">
    <property type="entry name" value="PROTEIN_KINASE_ATP"/>
    <property type="match status" value="1"/>
</dbReference>
<evidence type="ECO:0000259" key="13">
    <source>
        <dbReference type="PROSITE" id="PS51178"/>
    </source>
</evidence>
<dbReference type="PANTHER" id="PTHR43289:SF6">
    <property type="entry name" value="SERINE_THREONINE-PROTEIN KINASE NEKL-3"/>
    <property type="match status" value="1"/>
</dbReference>
<keyword evidence="7 10" id="KW-0067">ATP-binding</keyword>
<evidence type="ECO:0000256" key="5">
    <source>
        <dbReference type="ARBA" id="ARBA00022741"/>
    </source>
</evidence>
<keyword evidence="3" id="KW-0808">Transferase</keyword>
<dbReference type="Pfam" id="PF03793">
    <property type="entry name" value="PASTA"/>
    <property type="match status" value="2"/>
</dbReference>
<evidence type="ECO:0000256" key="2">
    <source>
        <dbReference type="ARBA" id="ARBA00022527"/>
    </source>
</evidence>
<feature type="compositionally biased region" description="Pro residues" evidence="11">
    <location>
        <begin position="546"/>
        <end position="555"/>
    </location>
</feature>
<dbReference type="PROSITE" id="PS00109">
    <property type="entry name" value="PROTEIN_KINASE_TYR"/>
    <property type="match status" value="1"/>
</dbReference>
<keyword evidence="6" id="KW-0418">Kinase</keyword>
<organism evidence="14 15">
    <name type="scientific">Microbacterium rhizomatis</name>
    <dbReference type="NCBI Taxonomy" id="1631477"/>
    <lineage>
        <taxon>Bacteria</taxon>
        <taxon>Bacillati</taxon>
        <taxon>Actinomycetota</taxon>
        <taxon>Actinomycetes</taxon>
        <taxon>Micrococcales</taxon>
        <taxon>Microbacteriaceae</taxon>
        <taxon>Microbacterium</taxon>
    </lineage>
</organism>
<evidence type="ECO:0000256" key="6">
    <source>
        <dbReference type="ARBA" id="ARBA00022777"/>
    </source>
</evidence>
<dbReference type="Gene3D" id="1.10.510.10">
    <property type="entry name" value="Transferase(Phosphotransferase) domain 1"/>
    <property type="match status" value="1"/>
</dbReference>
<dbReference type="Gene3D" id="3.30.10.20">
    <property type="match status" value="2"/>
</dbReference>
<feature type="region of interest" description="Disordered" evidence="11">
    <location>
        <begin position="391"/>
        <end position="415"/>
    </location>
</feature>
<dbReference type="InterPro" id="IPR000719">
    <property type="entry name" value="Prot_kinase_dom"/>
</dbReference>
<protein>
    <recommendedName>
        <fullName evidence="1">non-specific serine/threonine protein kinase</fullName>
        <ecNumber evidence="1">2.7.11.1</ecNumber>
    </recommendedName>
</protein>